<dbReference type="InterPro" id="IPR043157">
    <property type="entry name" value="Dynein_AAA1S"/>
</dbReference>
<dbReference type="InterPro" id="IPR056759">
    <property type="entry name" value="DYH2-5-8_CC"/>
</dbReference>
<dbReference type="PANTHER" id="PTHR46532:SF11">
    <property type="entry name" value="DYNEIN AXONEMAL HEAVY CHAIN 12"/>
    <property type="match status" value="1"/>
</dbReference>
<keyword evidence="5" id="KW-0677">Repeat</keyword>
<dbReference type="FunFam" id="3.20.180.20:FF:000001">
    <property type="entry name" value="Dynein axonemal heavy chain 5"/>
    <property type="match status" value="1"/>
</dbReference>
<dbReference type="Pfam" id="PF08393">
    <property type="entry name" value="DHC_N2"/>
    <property type="match status" value="1"/>
</dbReference>
<comment type="similarity">
    <text evidence="2">Belongs to the dynein heavy chain family.</text>
</comment>
<keyword evidence="8" id="KW-0243">Dynein</keyword>
<dbReference type="EMBL" id="JH816453">
    <property type="protein sequence ID" value="EKC28459.1"/>
    <property type="molecule type" value="Genomic_DNA"/>
</dbReference>
<dbReference type="GO" id="GO:0051959">
    <property type="term" value="F:dynein light intermediate chain binding"/>
    <property type="evidence" value="ECO:0007669"/>
    <property type="project" value="InterPro"/>
</dbReference>
<keyword evidence="3" id="KW-0963">Cytoplasm</keyword>
<dbReference type="HOGENOM" id="CLU_000038_5_2_1"/>
<evidence type="ECO:0000313" key="17">
    <source>
        <dbReference type="EMBL" id="EKC28459.1"/>
    </source>
</evidence>
<evidence type="ECO:0000256" key="12">
    <source>
        <dbReference type="ARBA" id="ARBA00023212"/>
    </source>
</evidence>
<evidence type="ECO:0000256" key="3">
    <source>
        <dbReference type="ARBA" id="ARBA00022490"/>
    </source>
</evidence>
<keyword evidence="12" id="KW-0206">Cytoskeleton</keyword>
<feature type="domain" description="Dynein axonemal heavy chain 2/5/8 coiled-coil" evidence="16">
    <location>
        <begin position="189"/>
        <end position="284"/>
    </location>
</feature>
<reference evidence="17" key="1">
    <citation type="journal article" date="2012" name="Nature">
        <title>The oyster genome reveals stress adaptation and complexity of shell formation.</title>
        <authorList>
            <person name="Zhang G."/>
            <person name="Fang X."/>
            <person name="Guo X."/>
            <person name="Li L."/>
            <person name="Luo R."/>
            <person name="Xu F."/>
            <person name="Yang P."/>
            <person name="Zhang L."/>
            <person name="Wang X."/>
            <person name="Qi H."/>
            <person name="Xiong Z."/>
            <person name="Que H."/>
            <person name="Xie Y."/>
            <person name="Holland P.W."/>
            <person name="Paps J."/>
            <person name="Zhu Y."/>
            <person name="Wu F."/>
            <person name="Chen Y."/>
            <person name="Wang J."/>
            <person name="Peng C."/>
            <person name="Meng J."/>
            <person name="Yang L."/>
            <person name="Liu J."/>
            <person name="Wen B."/>
            <person name="Zhang N."/>
            <person name="Huang Z."/>
            <person name="Zhu Q."/>
            <person name="Feng Y."/>
            <person name="Mount A."/>
            <person name="Hedgecock D."/>
            <person name="Xu Z."/>
            <person name="Liu Y."/>
            <person name="Domazet-Loso T."/>
            <person name="Du Y."/>
            <person name="Sun X."/>
            <person name="Zhang S."/>
            <person name="Liu B."/>
            <person name="Cheng P."/>
            <person name="Jiang X."/>
            <person name="Li J."/>
            <person name="Fan D."/>
            <person name="Wang W."/>
            <person name="Fu W."/>
            <person name="Wang T."/>
            <person name="Wang B."/>
            <person name="Zhang J."/>
            <person name="Peng Z."/>
            <person name="Li Y."/>
            <person name="Li N."/>
            <person name="Wang J."/>
            <person name="Chen M."/>
            <person name="He Y."/>
            <person name="Tan F."/>
            <person name="Song X."/>
            <person name="Zheng Q."/>
            <person name="Huang R."/>
            <person name="Yang H."/>
            <person name="Du X."/>
            <person name="Chen L."/>
            <person name="Yang M."/>
            <person name="Gaffney P.M."/>
            <person name="Wang S."/>
            <person name="Luo L."/>
            <person name="She Z."/>
            <person name="Ming Y."/>
            <person name="Huang W."/>
            <person name="Zhang S."/>
            <person name="Huang B."/>
            <person name="Zhang Y."/>
            <person name="Qu T."/>
            <person name="Ni P."/>
            <person name="Miao G."/>
            <person name="Wang J."/>
            <person name="Wang Q."/>
            <person name="Steinberg C.E."/>
            <person name="Wang H."/>
            <person name="Li N."/>
            <person name="Qian L."/>
            <person name="Zhang G."/>
            <person name="Li Y."/>
            <person name="Yang H."/>
            <person name="Liu X."/>
            <person name="Wang J."/>
            <person name="Yin Y."/>
            <person name="Wang J."/>
        </authorList>
    </citation>
    <scope>NUCLEOTIDE SEQUENCE [LARGE SCALE GENOMIC DNA]</scope>
    <source>
        <strain evidence="17">05x7-T-G4-1.051#20</strain>
    </source>
</reference>
<evidence type="ECO:0000256" key="5">
    <source>
        <dbReference type="ARBA" id="ARBA00022737"/>
    </source>
</evidence>
<organism evidence="17">
    <name type="scientific">Magallana gigas</name>
    <name type="common">Pacific oyster</name>
    <name type="synonym">Crassostrea gigas</name>
    <dbReference type="NCBI Taxonomy" id="29159"/>
    <lineage>
        <taxon>Eukaryota</taxon>
        <taxon>Metazoa</taxon>
        <taxon>Spiralia</taxon>
        <taxon>Lophotrochozoa</taxon>
        <taxon>Mollusca</taxon>
        <taxon>Bivalvia</taxon>
        <taxon>Autobranchia</taxon>
        <taxon>Pteriomorphia</taxon>
        <taxon>Ostreida</taxon>
        <taxon>Ostreoidea</taxon>
        <taxon>Ostreidae</taxon>
        <taxon>Magallana</taxon>
    </lineage>
</organism>
<dbReference type="Gene3D" id="1.10.8.710">
    <property type="match status" value="1"/>
</dbReference>
<evidence type="ECO:0000256" key="13">
    <source>
        <dbReference type="ARBA" id="ARBA00023273"/>
    </source>
</evidence>
<evidence type="ECO:0000256" key="10">
    <source>
        <dbReference type="ARBA" id="ARBA00023069"/>
    </source>
</evidence>
<dbReference type="InterPro" id="IPR026983">
    <property type="entry name" value="DHC"/>
</dbReference>
<keyword evidence="13" id="KW-0966">Cell projection</keyword>
<dbReference type="InParanoid" id="K1QB64"/>
<evidence type="ECO:0000256" key="9">
    <source>
        <dbReference type="ARBA" id="ARBA00023054"/>
    </source>
</evidence>
<dbReference type="InterPro" id="IPR035699">
    <property type="entry name" value="AAA_6"/>
</dbReference>
<dbReference type="Pfam" id="PF25007">
    <property type="entry name" value="DYH2-5-8_CC"/>
    <property type="match status" value="1"/>
</dbReference>
<sequence length="1366" mass="155993">MQPSLEDIQTALNKATQLVLDISKGVYQWGQDREKQHGTVIHHESRRNSPTMLHGFGQDMHNLIKHIDVPLKHYHKSIVDNKDVSKYVMMMSSALSTLKPEVTDALQRYSDYSFLWKQDRVEAVKEFMVEEPILSEFKAKCLMFKNLENNIDDIQTSEIVGPIELFTDPLKFALRVEIKAWKLMFGKELNQQYRAKMEGVLNFVDDYTKRLARPIRDLEDVREAMSALNDIRENQIALDMQLGPIEESYAMLNDFEVVVKKEETDMVDSLRYSFQKLLTSANKIQDELVRVQPGFKSELLTSVEVFQKDVTDFGTSYDTEGPMSEGISPIEANDRLTVYQAQFDELYNKYGIYSVGEQLFGLPVTEYPGLMRIKKELGLLQKLYGLYSSVMTVINGYFDILWTEVDIEKINSELSDMQNKCRRLPKALKEWQAYQDLKKKIDDFSESCPLLELMANKAMKERHWDRIAKLTGHTFDLDSENFSLRDIMKAPLLKYKEDIEDVCISAVKEKDIEAKLTQVVNDWTGRILSFSNFKARGELLLKGGETSEIITFLEDSLMILSSLLSNRYNAPFKKTIQEWVAKLSNTTDILENWLIVQNLWVYLEAVFVGGDIAKQLPQEAKRFQNIDKSWVKIMQRAHECTNVVHCCVGDETLGQLLPHLLEQLELCQKSLTGYLEKKRLVFPRFFFISDPALLEILGQASDSHTIQSHLLGIFENVNEVEFHEKDYDRILSVLSREGEKIMLESAVIAKGNVEVWIGDLLKEQQKSLHGVIRDAWRNIITPEFELMGFLANFPAQTRMHIKSPTDFEWLKQARFYFKEDTDQCIVQITDVDFIYQNEFLGCTDRLVITPLTDRCYITLAQALGMSMGGAPAGPAGTGKTETTKDMGKALGKYVVVFNCSDQMDFRGLGRIYKDFEWLKQARFYFKEDTDQCIVQITDVDFIYQNEFLGCTDRLVITPLTDRCYITLAQALGMSMGGAPAGPAGTGKTETTKDMGKALGKYVVVFNCSDQMDFRGLGFIIPFVPQVSDVAHGPLVYSPTLKEKGLAQSGSWGCFDEFNRIELPVLSVAAQQIYIVLNAKKDRKREFIFTDGDIVELNPEFGIFLTMNPGYAGRQELPENLKVQFRTVAMMVPDRQIIMRVKLASCGFLENVLLAQKFYTLYKLCEEQLSKQVHYDFGLRNILSVLRTLGANKRARPNDTENTIVMRVLRDMNLSKLVDEDEPLFMSLIADLFPGIVLDSATYAELQVAIAKQVENAVLINHPSWNLKIVQLYETQRVRHGMMTLGPSGAGKTCCIHVLMKAMTECGAPHREMRMNPKAITAPQMFGRLDVATNDWTDGIFSTLWRRTLKAKKEAKLTIDLKVVMDL</sequence>
<feature type="domain" description="Dynein heavy chain hydrolytic ATP-binding dynein motor region" evidence="15">
    <location>
        <begin position="835"/>
        <end position="913"/>
    </location>
</feature>
<dbReference type="InterPro" id="IPR042228">
    <property type="entry name" value="Dynein_linker_3"/>
</dbReference>
<keyword evidence="9" id="KW-0175">Coiled coil</keyword>
<dbReference type="FunFam" id="1.10.287.2620:FF:000003">
    <property type="entry name" value="Dynein, axonemal, heavy chain 5"/>
    <property type="match status" value="1"/>
</dbReference>
<evidence type="ECO:0000259" key="15">
    <source>
        <dbReference type="Pfam" id="PF12774"/>
    </source>
</evidence>
<evidence type="ECO:0000256" key="4">
    <source>
        <dbReference type="ARBA" id="ARBA00022701"/>
    </source>
</evidence>
<dbReference type="GO" id="GO:0005858">
    <property type="term" value="C:axonemal dynein complex"/>
    <property type="evidence" value="ECO:0007669"/>
    <property type="project" value="TreeGrafter"/>
</dbReference>
<dbReference type="Pfam" id="PF12774">
    <property type="entry name" value="AAA_6"/>
    <property type="match status" value="3"/>
</dbReference>
<feature type="domain" description="Dynein heavy chain hydrolytic ATP-binding dynein motor region" evidence="15">
    <location>
        <begin position="1043"/>
        <end position="1292"/>
    </location>
</feature>
<name>K1QB64_MAGGI</name>
<dbReference type="GO" id="GO:0005874">
    <property type="term" value="C:microtubule"/>
    <property type="evidence" value="ECO:0007669"/>
    <property type="project" value="UniProtKB-KW"/>
</dbReference>
<evidence type="ECO:0000256" key="6">
    <source>
        <dbReference type="ARBA" id="ARBA00022741"/>
    </source>
</evidence>
<keyword evidence="7" id="KW-0067">ATP-binding</keyword>
<evidence type="ECO:0000256" key="11">
    <source>
        <dbReference type="ARBA" id="ARBA00023175"/>
    </source>
</evidence>
<feature type="domain" description="Dynein heavy chain hydrolytic ATP-binding dynein motor region" evidence="15">
    <location>
        <begin position="943"/>
        <end position="1017"/>
    </location>
</feature>
<dbReference type="InterPro" id="IPR013602">
    <property type="entry name" value="Dynein_heavy_linker"/>
</dbReference>
<dbReference type="Gene3D" id="3.20.180.20">
    <property type="entry name" value="Dynein heavy chain, N-terminal domain 2"/>
    <property type="match status" value="1"/>
</dbReference>
<comment type="subcellular location">
    <subcellularLocation>
        <location evidence="1">Cytoplasm</location>
        <location evidence="1">Cytoskeleton</location>
        <location evidence="1">Cilium axoneme</location>
    </subcellularLocation>
</comment>
<dbReference type="Gene3D" id="1.20.140.100">
    <property type="entry name" value="Dynein heavy chain, N-terminal domain 2"/>
    <property type="match status" value="1"/>
</dbReference>
<dbReference type="FunFam" id="1.10.8.710:FF:000003">
    <property type="entry name" value="Dynein axonemal heavy chain 5"/>
    <property type="match status" value="1"/>
</dbReference>
<protein>
    <submittedName>
        <fullName evidence="17">Dynein heavy chain 8, axonemal</fullName>
    </submittedName>
</protein>
<dbReference type="InterPro" id="IPR027417">
    <property type="entry name" value="P-loop_NTPase"/>
</dbReference>
<dbReference type="Gene3D" id="3.40.50.300">
    <property type="entry name" value="P-loop containing nucleotide triphosphate hydrolases"/>
    <property type="match status" value="3"/>
</dbReference>
<evidence type="ECO:0000256" key="7">
    <source>
        <dbReference type="ARBA" id="ARBA00022840"/>
    </source>
</evidence>
<dbReference type="PANTHER" id="PTHR46532">
    <property type="entry name" value="MALE FERTILITY FACTOR KL5"/>
    <property type="match status" value="1"/>
</dbReference>
<keyword evidence="4" id="KW-0493">Microtubule</keyword>
<dbReference type="GO" id="GO:0005524">
    <property type="term" value="F:ATP binding"/>
    <property type="evidence" value="ECO:0007669"/>
    <property type="project" value="UniProtKB-KW"/>
</dbReference>
<dbReference type="SUPFAM" id="SSF52540">
    <property type="entry name" value="P-loop containing nucleoside triphosphate hydrolases"/>
    <property type="match status" value="3"/>
</dbReference>
<evidence type="ECO:0000259" key="16">
    <source>
        <dbReference type="Pfam" id="PF25007"/>
    </source>
</evidence>
<dbReference type="GO" id="GO:0007018">
    <property type="term" value="P:microtubule-based movement"/>
    <property type="evidence" value="ECO:0007669"/>
    <property type="project" value="InterPro"/>
</dbReference>
<evidence type="ECO:0000256" key="1">
    <source>
        <dbReference type="ARBA" id="ARBA00004430"/>
    </source>
</evidence>
<dbReference type="Gene3D" id="1.10.287.2620">
    <property type="match status" value="1"/>
</dbReference>
<feature type="domain" description="Dynein heavy chain linker" evidence="14">
    <location>
        <begin position="371"/>
        <end position="775"/>
    </location>
</feature>
<keyword evidence="6" id="KW-0547">Nucleotide-binding</keyword>
<dbReference type="GO" id="GO:0045505">
    <property type="term" value="F:dynein intermediate chain binding"/>
    <property type="evidence" value="ECO:0007669"/>
    <property type="project" value="InterPro"/>
</dbReference>
<gene>
    <name evidence="17" type="ORF">CGI_10027743</name>
</gene>
<keyword evidence="10" id="KW-0969">Cilium</keyword>
<evidence type="ECO:0000256" key="2">
    <source>
        <dbReference type="ARBA" id="ARBA00008887"/>
    </source>
</evidence>
<dbReference type="FunFam" id="1.20.140.100:FF:000003">
    <property type="entry name" value="Dynein, axonemal, heavy chain 5"/>
    <property type="match status" value="1"/>
</dbReference>
<proteinExistence type="inferred from homology"/>
<evidence type="ECO:0000259" key="14">
    <source>
        <dbReference type="Pfam" id="PF08393"/>
    </source>
</evidence>
<accession>K1QB64</accession>
<dbReference type="FunFam" id="3.40.50.300:FF:000044">
    <property type="entry name" value="Dynein heavy chain 5, axonemal"/>
    <property type="match status" value="1"/>
</dbReference>
<evidence type="ECO:0000256" key="8">
    <source>
        <dbReference type="ARBA" id="ARBA00023017"/>
    </source>
</evidence>
<keyword evidence="11" id="KW-0505">Motor protein</keyword>
<dbReference type="InterPro" id="IPR042222">
    <property type="entry name" value="Dynein_2_N"/>
</dbReference>